<name>A0ABS9M6D0_9FIRM</name>
<evidence type="ECO:0000256" key="1">
    <source>
        <dbReference type="SAM" id="Phobius"/>
    </source>
</evidence>
<evidence type="ECO:0000313" key="2">
    <source>
        <dbReference type="EMBL" id="MCG4526325.1"/>
    </source>
</evidence>
<organism evidence="2 3">
    <name type="scientific">Intestinimonas massiliensis</name>
    <name type="common">ex Afouda et al. 2020</name>
    <dbReference type="NCBI Taxonomy" id="1673721"/>
    <lineage>
        <taxon>Bacteria</taxon>
        <taxon>Bacillati</taxon>
        <taxon>Bacillota</taxon>
        <taxon>Clostridia</taxon>
        <taxon>Eubacteriales</taxon>
        <taxon>Intestinimonas</taxon>
    </lineage>
</organism>
<keyword evidence="3" id="KW-1185">Reference proteome</keyword>
<sequence length="158" mass="17596">MAEQTQGEKRTSGNTNTTGIRDIPHILELLAICLVLAVVLATFLKYLLIILEKLAAIGHALKNLWNSAKQRRAERNLKEISDFSQLVAERAKTLSPTICEMAKNGVSVNFDVAAFARSVWESQTYKREKLPNSIKKMLFALLKAVLTALLKALLEAIF</sequence>
<protein>
    <submittedName>
        <fullName evidence="2">Uncharacterized protein</fullName>
    </submittedName>
</protein>
<feature type="transmembrane region" description="Helical" evidence="1">
    <location>
        <begin position="29"/>
        <end position="51"/>
    </location>
</feature>
<dbReference type="EMBL" id="JAKNJB010000006">
    <property type="protein sequence ID" value="MCG4526325.1"/>
    <property type="molecule type" value="Genomic_DNA"/>
</dbReference>
<keyword evidence="1" id="KW-1133">Transmembrane helix</keyword>
<accession>A0ABS9M6D0</accession>
<evidence type="ECO:0000313" key="3">
    <source>
        <dbReference type="Proteomes" id="UP001200313"/>
    </source>
</evidence>
<proteinExistence type="predicted"/>
<reference evidence="2 3" key="1">
    <citation type="submission" date="2022-01" db="EMBL/GenBank/DDBJ databases">
        <title>Collection of gut derived symbiotic bacterial strains cultured from healthy donors.</title>
        <authorList>
            <person name="Lin H."/>
            <person name="Kohout C."/>
            <person name="Waligurski E."/>
            <person name="Pamer E.G."/>
        </authorList>
    </citation>
    <scope>NUCLEOTIDE SEQUENCE [LARGE SCALE GENOMIC DNA]</scope>
    <source>
        <strain evidence="2 3">DFI.3.7</strain>
    </source>
</reference>
<comment type="caution">
    <text evidence="2">The sequence shown here is derived from an EMBL/GenBank/DDBJ whole genome shotgun (WGS) entry which is preliminary data.</text>
</comment>
<keyword evidence="1" id="KW-0472">Membrane</keyword>
<gene>
    <name evidence="2" type="ORF">L0P79_04450</name>
</gene>
<dbReference type="Proteomes" id="UP001200313">
    <property type="component" value="Unassembled WGS sequence"/>
</dbReference>
<dbReference type="RefSeq" id="WP_238073361.1">
    <property type="nucleotide sequence ID" value="NZ_JAKNJB010000006.1"/>
</dbReference>
<keyword evidence="1" id="KW-0812">Transmembrane</keyword>